<evidence type="ECO:0000313" key="2">
    <source>
        <dbReference type="EMBL" id="KAK7065566.1"/>
    </source>
</evidence>
<feature type="compositionally biased region" description="Polar residues" evidence="1">
    <location>
        <begin position="15"/>
        <end position="25"/>
    </location>
</feature>
<gene>
    <name evidence="2" type="ORF">SK128_001039</name>
</gene>
<evidence type="ECO:0000313" key="3">
    <source>
        <dbReference type="Proteomes" id="UP001381693"/>
    </source>
</evidence>
<protein>
    <submittedName>
        <fullName evidence="2">Uncharacterized protein</fullName>
    </submittedName>
</protein>
<comment type="caution">
    <text evidence="2">The sequence shown here is derived from an EMBL/GenBank/DDBJ whole genome shotgun (WGS) entry which is preliminary data.</text>
</comment>
<proteinExistence type="predicted"/>
<evidence type="ECO:0000256" key="1">
    <source>
        <dbReference type="SAM" id="MobiDB-lite"/>
    </source>
</evidence>
<reference evidence="2 3" key="1">
    <citation type="submission" date="2023-11" db="EMBL/GenBank/DDBJ databases">
        <title>Halocaridina rubra genome assembly.</title>
        <authorList>
            <person name="Smith C."/>
        </authorList>
    </citation>
    <scope>NUCLEOTIDE SEQUENCE [LARGE SCALE GENOMIC DNA]</scope>
    <source>
        <strain evidence="2">EP-1</strain>
        <tissue evidence="2">Whole</tissue>
    </source>
</reference>
<accession>A0AAN8WGD2</accession>
<feature type="region of interest" description="Disordered" evidence="1">
    <location>
        <begin position="1"/>
        <end position="25"/>
    </location>
</feature>
<organism evidence="2 3">
    <name type="scientific">Halocaridina rubra</name>
    <name type="common">Hawaiian red shrimp</name>
    <dbReference type="NCBI Taxonomy" id="373956"/>
    <lineage>
        <taxon>Eukaryota</taxon>
        <taxon>Metazoa</taxon>
        <taxon>Ecdysozoa</taxon>
        <taxon>Arthropoda</taxon>
        <taxon>Crustacea</taxon>
        <taxon>Multicrustacea</taxon>
        <taxon>Malacostraca</taxon>
        <taxon>Eumalacostraca</taxon>
        <taxon>Eucarida</taxon>
        <taxon>Decapoda</taxon>
        <taxon>Pleocyemata</taxon>
        <taxon>Caridea</taxon>
        <taxon>Atyoidea</taxon>
        <taxon>Atyidae</taxon>
        <taxon>Halocaridina</taxon>
    </lineage>
</organism>
<dbReference type="Proteomes" id="UP001381693">
    <property type="component" value="Unassembled WGS sequence"/>
</dbReference>
<name>A0AAN8WGD2_HALRR</name>
<dbReference type="EMBL" id="JAXCGZ010020756">
    <property type="protein sequence ID" value="KAK7065566.1"/>
    <property type="molecule type" value="Genomic_DNA"/>
</dbReference>
<sequence>MRRNYRDPAMDSEPSLPSGSATETSSQMYPVASAFSKVMQYRSIPSPCSTSSQDSQASFASSQASAADPAHYLNNFYWQLQHKKCVKEVRNLSSNCWS</sequence>
<keyword evidence="3" id="KW-1185">Reference proteome</keyword>
<dbReference type="AlphaFoldDB" id="A0AAN8WGD2"/>